<keyword evidence="3" id="KW-0378">Hydrolase</keyword>
<dbReference type="REBASE" id="840507">
    <property type="entry name" value="S1.CmaCA70ORF4760P"/>
</dbReference>
<gene>
    <name evidence="3" type="ORF">PUP29_04755</name>
</gene>
<proteinExistence type="predicted"/>
<evidence type="ECO:0000256" key="1">
    <source>
        <dbReference type="ARBA" id="ARBA00022747"/>
    </source>
</evidence>
<dbReference type="SUPFAM" id="SSF116734">
    <property type="entry name" value="DNA methylase specificity domain"/>
    <property type="match status" value="2"/>
</dbReference>
<organism evidence="3">
    <name type="scientific">Christensenella massiliensis</name>
    <dbReference type="NCBI Taxonomy" id="1805714"/>
    <lineage>
        <taxon>Bacteria</taxon>
        <taxon>Bacillati</taxon>
        <taxon>Bacillota</taxon>
        <taxon>Clostridia</taxon>
        <taxon>Christensenellales</taxon>
        <taxon>Christensenellaceae</taxon>
        <taxon>Christensenella</taxon>
    </lineage>
</organism>
<dbReference type="GO" id="GO:0009307">
    <property type="term" value="P:DNA restriction-modification system"/>
    <property type="evidence" value="ECO:0007669"/>
    <property type="project" value="UniProtKB-KW"/>
</dbReference>
<evidence type="ECO:0000256" key="2">
    <source>
        <dbReference type="ARBA" id="ARBA00023125"/>
    </source>
</evidence>
<sequence length="412" mass="47637">MANVSSSNGLEKRPKLRFPGFDEPWNESKLSACFAKNIKKNTDGSISNVICNSAKMGLIPQRDYFDKDIANSDNTSGYYIIERDDFVYNPRKSSDAPYGPISRYTYSEAGIVSPLYLCFRAKGNVDSNFFEWYFRSSAWHRYIYMTGDSGARHDRVSIKDTDFFAMPIRYPSTTEQEKIASFLTAIEERISSQQLLVDNLKKYKRGVIQHIFRRSHGQTESQQWQQVRLGDIFKKVSRRNTDGKIKNVITNSAEYGLIPQRDFFDKDIAIEGNTENYYVIENGDFVYNPRKSITAPYGPFNRYTLKDQGIISPLYTCLVLKVNINPSYLAWYFKSDAWHRYIYDNGSQGVRHDRVSMTDDLLMGIPVIFPDRTTQDSIANALDLVENRLHLAQNKMDLLNMTRKGFMQQLFI</sequence>
<dbReference type="InterPro" id="IPR052021">
    <property type="entry name" value="Type-I_RS_S_subunit"/>
</dbReference>
<name>A0AAU8AAG1_9FIRM</name>
<accession>A0AAU8AAG1</accession>
<keyword evidence="1" id="KW-0680">Restriction system</keyword>
<dbReference type="AlphaFoldDB" id="A0AAU8AAG1"/>
<dbReference type="RefSeq" id="WP_353423918.1">
    <property type="nucleotide sequence ID" value="NZ_CP117826.1"/>
</dbReference>
<dbReference type="EMBL" id="CP117826">
    <property type="protein sequence ID" value="XCC63228.1"/>
    <property type="molecule type" value="Genomic_DNA"/>
</dbReference>
<dbReference type="GO" id="GO:0004519">
    <property type="term" value="F:endonuclease activity"/>
    <property type="evidence" value="ECO:0007669"/>
    <property type="project" value="UniProtKB-KW"/>
</dbReference>
<dbReference type="PANTHER" id="PTHR30408">
    <property type="entry name" value="TYPE-1 RESTRICTION ENZYME ECOKI SPECIFICITY PROTEIN"/>
    <property type="match status" value="1"/>
</dbReference>
<keyword evidence="2" id="KW-0238">DNA-binding</keyword>
<dbReference type="GO" id="GO:0003677">
    <property type="term" value="F:DNA binding"/>
    <property type="evidence" value="ECO:0007669"/>
    <property type="project" value="UniProtKB-KW"/>
</dbReference>
<dbReference type="PANTHER" id="PTHR30408:SF12">
    <property type="entry name" value="TYPE I RESTRICTION ENZYME MJAVIII SPECIFICITY SUBUNIT"/>
    <property type="match status" value="1"/>
</dbReference>
<dbReference type="Gene3D" id="3.90.220.20">
    <property type="entry name" value="DNA methylase specificity domains"/>
    <property type="match status" value="2"/>
</dbReference>
<protein>
    <submittedName>
        <fullName evidence="3">Restriction endonuclease subunit S</fullName>
    </submittedName>
</protein>
<dbReference type="InterPro" id="IPR044946">
    <property type="entry name" value="Restrct_endonuc_typeI_TRD_sf"/>
</dbReference>
<keyword evidence="3" id="KW-0540">Nuclease</keyword>
<reference evidence="3" key="1">
    <citation type="submission" date="2023-02" db="EMBL/GenBank/DDBJ databases">
        <title>Gut commensal Christensenella minuta modulates host metabolism via a new class of secondary bile acids.</title>
        <authorList>
            <person name="Liu C."/>
        </authorList>
    </citation>
    <scope>NUCLEOTIDE SEQUENCE</scope>
    <source>
        <strain evidence="3">CA70</strain>
    </source>
</reference>
<evidence type="ECO:0000313" key="3">
    <source>
        <dbReference type="EMBL" id="XCC63228.1"/>
    </source>
</evidence>
<keyword evidence="3" id="KW-0255">Endonuclease</keyword>